<evidence type="ECO:0000313" key="3">
    <source>
        <dbReference type="Proteomes" id="UP001472677"/>
    </source>
</evidence>
<dbReference type="Proteomes" id="UP001472677">
    <property type="component" value="Unassembled WGS sequence"/>
</dbReference>
<sequence length="116" mass="13638">MDFSGAEDMQHEWTQIRDQCFEAQGDLDTLNLFRELESEFPVKKYIAAKKYGSLWELQDRALSKKDKKKRERTPSRKNLQDSELSGRSLSDSDLRGKWEQAKKEARRTLELGKKLD</sequence>
<evidence type="ECO:0000256" key="1">
    <source>
        <dbReference type="SAM" id="MobiDB-lite"/>
    </source>
</evidence>
<name>A0ABR2EAD0_9ROSI</name>
<accession>A0ABR2EAD0</accession>
<evidence type="ECO:0000313" key="2">
    <source>
        <dbReference type="EMBL" id="KAK8556518.1"/>
    </source>
</evidence>
<gene>
    <name evidence="2" type="ORF">V6N12_002917</name>
</gene>
<dbReference type="EMBL" id="JBBPBM010000017">
    <property type="protein sequence ID" value="KAK8556518.1"/>
    <property type="molecule type" value="Genomic_DNA"/>
</dbReference>
<feature type="compositionally biased region" description="Basic and acidic residues" evidence="1">
    <location>
        <begin position="90"/>
        <end position="116"/>
    </location>
</feature>
<protein>
    <submittedName>
        <fullName evidence="2">Uncharacterized protein</fullName>
    </submittedName>
</protein>
<feature type="region of interest" description="Disordered" evidence="1">
    <location>
        <begin position="62"/>
        <end position="116"/>
    </location>
</feature>
<reference evidence="2 3" key="1">
    <citation type="journal article" date="2024" name="G3 (Bethesda)">
        <title>Genome assembly of Hibiscus sabdariffa L. provides insights into metabolisms of medicinal natural products.</title>
        <authorList>
            <person name="Kim T."/>
        </authorList>
    </citation>
    <scope>NUCLEOTIDE SEQUENCE [LARGE SCALE GENOMIC DNA]</scope>
    <source>
        <strain evidence="2">TK-2024</strain>
        <tissue evidence="2">Old leaves</tissue>
    </source>
</reference>
<comment type="caution">
    <text evidence="2">The sequence shown here is derived from an EMBL/GenBank/DDBJ whole genome shotgun (WGS) entry which is preliminary data.</text>
</comment>
<proteinExistence type="predicted"/>
<organism evidence="2 3">
    <name type="scientific">Hibiscus sabdariffa</name>
    <name type="common">roselle</name>
    <dbReference type="NCBI Taxonomy" id="183260"/>
    <lineage>
        <taxon>Eukaryota</taxon>
        <taxon>Viridiplantae</taxon>
        <taxon>Streptophyta</taxon>
        <taxon>Embryophyta</taxon>
        <taxon>Tracheophyta</taxon>
        <taxon>Spermatophyta</taxon>
        <taxon>Magnoliopsida</taxon>
        <taxon>eudicotyledons</taxon>
        <taxon>Gunneridae</taxon>
        <taxon>Pentapetalae</taxon>
        <taxon>rosids</taxon>
        <taxon>malvids</taxon>
        <taxon>Malvales</taxon>
        <taxon>Malvaceae</taxon>
        <taxon>Malvoideae</taxon>
        <taxon>Hibiscus</taxon>
    </lineage>
</organism>
<keyword evidence="3" id="KW-1185">Reference proteome</keyword>